<evidence type="ECO:0000259" key="2">
    <source>
        <dbReference type="Pfam" id="PF13193"/>
    </source>
</evidence>
<name>A0A397PIJ7_9SPHN</name>
<evidence type="ECO:0000313" key="3">
    <source>
        <dbReference type="EMBL" id="RIA45491.1"/>
    </source>
</evidence>
<evidence type="ECO:0000313" key="4">
    <source>
        <dbReference type="Proteomes" id="UP000266568"/>
    </source>
</evidence>
<dbReference type="InterPro" id="IPR050237">
    <property type="entry name" value="ATP-dep_AMP-bd_enzyme"/>
</dbReference>
<dbReference type="InterPro" id="IPR042099">
    <property type="entry name" value="ANL_N_sf"/>
</dbReference>
<dbReference type="OrthoDB" id="7315605at2"/>
<accession>A0A397PIJ7</accession>
<dbReference type="InterPro" id="IPR020845">
    <property type="entry name" value="AMP-binding_CS"/>
</dbReference>
<gene>
    <name evidence="3" type="ORF">DFR49_0010</name>
</gene>
<dbReference type="Pfam" id="PF00501">
    <property type="entry name" value="AMP-binding"/>
    <property type="match status" value="1"/>
</dbReference>
<dbReference type="SUPFAM" id="SSF56801">
    <property type="entry name" value="Acetyl-CoA synthetase-like"/>
    <property type="match status" value="1"/>
</dbReference>
<dbReference type="AlphaFoldDB" id="A0A397PIJ7"/>
<protein>
    <submittedName>
        <fullName evidence="3">Crotonobetaine/carnitine-CoA ligase</fullName>
    </submittedName>
</protein>
<dbReference type="Proteomes" id="UP000266568">
    <property type="component" value="Unassembled WGS sequence"/>
</dbReference>
<dbReference type="GO" id="GO:0016878">
    <property type="term" value="F:acid-thiol ligase activity"/>
    <property type="evidence" value="ECO:0007669"/>
    <property type="project" value="UniProtKB-ARBA"/>
</dbReference>
<organism evidence="3 4">
    <name type="scientific">Hephaestia caeni</name>
    <dbReference type="NCBI Taxonomy" id="645617"/>
    <lineage>
        <taxon>Bacteria</taxon>
        <taxon>Pseudomonadati</taxon>
        <taxon>Pseudomonadota</taxon>
        <taxon>Alphaproteobacteria</taxon>
        <taxon>Sphingomonadales</taxon>
        <taxon>Sphingomonadaceae</taxon>
        <taxon>Hephaestia</taxon>
    </lineage>
</organism>
<dbReference type="PROSITE" id="PS00455">
    <property type="entry name" value="AMP_BINDING"/>
    <property type="match status" value="1"/>
</dbReference>
<comment type="caution">
    <text evidence="3">The sequence shown here is derived from an EMBL/GenBank/DDBJ whole genome shotgun (WGS) entry which is preliminary data.</text>
</comment>
<evidence type="ECO:0000259" key="1">
    <source>
        <dbReference type="Pfam" id="PF00501"/>
    </source>
</evidence>
<keyword evidence="3" id="KW-0436">Ligase</keyword>
<proteinExistence type="predicted"/>
<dbReference type="Pfam" id="PF13193">
    <property type="entry name" value="AMP-binding_C"/>
    <property type="match status" value="1"/>
</dbReference>
<keyword evidence="4" id="KW-1185">Reference proteome</keyword>
<reference evidence="3 4" key="1">
    <citation type="submission" date="2018-08" db="EMBL/GenBank/DDBJ databases">
        <title>Genomic Encyclopedia of Type Strains, Phase IV (KMG-IV): sequencing the most valuable type-strain genomes for metagenomic binning, comparative biology and taxonomic classification.</title>
        <authorList>
            <person name="Goeker M."/>
        </authorList>
    </citation>
    <scope>NUCLEOTIDE SEQUENCE [LARGE SCALE GENOMIC DNA]</scope>
    <source>
        <strain evidence="3 4">DSM 25527</strain>
    </source>
</reference>
<dbReference type="InterPro" id="IPR025110">
    <property type="entry name" value="AMP-bd_C"/>
</dbReference>
<dbReference type="PANTHER" id="PTHR43767">
    <property type="entry name" value="LONG-CHAIN-FATTY-ACID--COA LIGASE"/>
    <property type="match status" value="1"/>
</dbReference>
<dbReference type="RefSeq" id="WP_119034032.1">
    <property type="nucleotide sequence ID" value="NZ_QXDC01000002.1"/>
</dbReference>
<dbReference type="InterPro" id="IPR045851">
    <property type="entry name" value="AMP-bd_C_sf"/>
</dbReference>
<dbReference type="PANTHER" id="PTHR43767:SF1">
    <property type="entry name" value="NONRIBOSOMAL PEPTIDE SYNTHASE PES1 (EUROFUNG)-RELATED"/>
    <property type="match status" value="1"/>
</dbReference>
<feature type="domain" description="AMP-dependent synthetase/ligase" evidence="1">
    <location>
        <begin position="7"/>
        <end position="359"/>
    </location>
</feature>
<sequence length="508" mass="55684">MITDLLRTRAQERADAPFVVTHEQEYSYSAILDASERLAGLIETLGIGEGDNVGLIAGNSAAFLISWFGINLRGAVAVTLNNALIADGLNYSIEQANARVLIVDRAWEDSRAGQLNECQRALPRIVIDDDPSFFAMLQAHTRGQVVRVPPHAPCTILYTSGTTGLPKGVVNCHNAYDAAGRATIAALDISASDRIMVFLPLFHVNPQMYAVMSALHVGAAVIVLPKFSATQFFDDAVRFGATGCTFVGTVLAILVKRHPGVQRAHGLRFFFGGGASRTVWQQVEERFGIAVREVYGMTEAGGWTTANTVAHSRFGSCGKPRRDLEVKVVGPDDRPLPPNEIGEIVIRPVEPDTILTGYYDKPEQTVASLRNLWFHSGDLGSYDDDGYLYYHGRSKELIRKSGEMISPVEIETALRAIAAIEDCAVVAVPDEITGDEIKAIVVSHSLVDPRAILASLEGVLPAYMHPRYVEFRTSIPRTETEKIQRAKLQYLDERVWDALRDRITRAAP</sequence>
<feature type="domain" description="AMP-binding enzyme C-terminal" evidence="2">
    <location>
        <begin position="409"/>
        <end position="482"/>
    </location>
</feature>
<dbReference type="EMBL" id="QXDC01000002">
    <property type="protein sequence ID" value="RIA45491.1"/>
    <property type="molecule type" value="Genomic_DNA"/>
</dbReference>
<dbReference type="Gene3D" id="3.40.50.12780">
    <property type="entry name" value="N-terminal domain of ligase-like"/>
    <property type="match status" value="1"/>
</dbReference>
<dbReference type="Gene3D" id="3.30.300.30">
    <property type="match status" value="1"/>
</dbReference>
<dbReference type="InterPro" id="IPR000873">
    <property type="entry name" value="AMP-dep_synth/lig_dom"/>
</dbReference>